<dbReference type="InterPro" id="IPR007685">
    <property type="entry name" value="RelA_SpoT"/>
</dbReference>
<evidence type="ECO:0000259" key="3">
    <source>
        <dbReference type="PROSITE" id="PS50837"/>
    </source>
</evidence>
<dbReference type="PANTHER" id="PTHR10039">
    <property type="entry name" value="AMELOGENIN"/>
    <property type="match status" value="1"/>
</dbReference>
<dbReference type="Gene3D" id="2.130.10.10">
    <property type="entry name" value="YVTN repeat-like/Quinoprotein amine dehydrogenase"/>
    <property type="match status" value="1"/>
</dbReference>
<keyword evidence="1" id="KW-0677">Repeat</keyword>
<evidence type="ECO:0000313" key="5">
    <source>
        <dbReference type="Proteomes" id="UP000266152"/>
    </source>
</evidence>
<dbReference type="InterPro" id="IPR027417">
    <property type="entry name" value="P-loop_NTPase"/>
</dbReference>
<comment type="caution">
    <text evidence="4">The sequence shown here is derived from an EMBL/GenBank/DDBJ whole genome shotgun (WGS) entry which is preliminary data.</text>
</comment>
<feature type="region of interest" description="Disordered" evidence="2">
    <location>
        <begin position="314"/>
        <end position="351"/>
    </location>
</feature>
<dbReference type="Pfam" id="PF04607">
    <property type="entry name" value="RelA_SpoT"/>
    <property type="match status" value="1"/>
</dbReference>
<dbReference type="CDD" id="cd05399">
    <property type="entry name" value="NT_Rel-Spo_like"/>
    <property type="match status" value="1"/>
</dbReference>
<accession>A0A395RVD7</accession>
<reference evidence="4 5" key="1">
    <citation type="journal article" date="2018" name="PLoS Pathog.">
        <title>Evolution of structural diversity of trichothecenes, a family of toxins produced by plant pathogenic and entomopathogenic fungi.</title>
        <authorList>
            <person name="Proctor R.H."/>
            <person name="McCormick S.P."/>
            <person name="Kim H.S."/>
            <person name="Cardoza R.E."/>
            <person name="Stanley A.M."/>
            <person name="Lindo L."/>
            <person name="Kelly A."/>
            <person name="Brown D.W."/>
            <person name="Lee T."/>
            <person name="Vaughan M.M."/>
            <person name="Alexander N.J."/>
            <person name="Busman M."/>
            <person name="Gutierrez S."/>
        </authorList>
    </citation>
    <scope>NUCLEOTIDE SEQUENCE [LARGE SCALE GENOMIC DNA]</scope>
    <source>
        <strain evidence="4 5">NRRL 3299</strain>
    </source>
</reference>
<dbReference type="SMART" id="SM00954">
    <property type="entry name" value="RelA_SpoT"/>
    <property type="match status" value="1"/>
</dbReference>
<dbReference type="InterPro" id="IPR043519">
    <property type="entry name" value="NT_sf"/>
</dbReference>
<protein>
    <submittedName>
        <fullName evidence="4">Vegetative incompatibility het-e-1</fullName>
    </submittedName>
</protein>
<feature type="compositionally biased region" description="Polar residues" evidence="2">
    <location>
        <begin position="314"/>
        <end position="325"/>
    </location>
</feature>
<organism evidence="4 5">
    <name type="scientific">Fusarium sporotrichioides</name>
    <dbReference type="NCBI Taxonomy" id="5514"/>
    <lineage>
        <taxon>Eukaryota</taxon>
        <taxon>Fungi</taxon>
        <taxon>Dikarya</taxon>
        <taxon>Ascomycota</taxon>
        <taxon>Pezizomycotina</taxon>
        <taxon>Sordariomycetes</taxon>
        <taxon>Hypocreomycetidae</taxon>
        <taxon>Hypocreales</taxon>
        <taxon>Nectriaceae</taxon>
        <taxon>Fusarium</taxon>
    </lineage>
</organism>
<evidence type="ECO:0000256" key="1">
    <source>
        <dbReference type="ARBA" id="ARBA00022737"/>
    </source>
</evidence>
<dbReference type="PANTHER" id="PTHR10039:SF14">
    <property type="entry name" value="NACHT DOMAIN-CONTAINING PROTEIN"/>
    <property type="match status" value="1"/>
</dbReference>
<keyword evidence="5" id="KW-1185">Reference proteome</keyword>
<dbReference type="SUPFAM" id="SSF81301">
    <property type="entry name" value="Nucleotidyltransferase"/>
    <property type="match status" value="1"/>
</dbReference>
<dbReference type="GO" id="GO:0015969">
    <property type="term" value="P:guanosine tetraphosphate metabolic process"/>
    <property type="evidence" value="ECO:0007669"/>
    <property type="project" value="InterPro"/>
</dbReference>
<dbReference type="SUPFAM" id="SSF52540">
    <property type="entry name" value="P-loop containing nucleoside triphosphate hydrolases"/>
    <property type="match status" value="1"/>
</dbReference>
<dbReference type="EMBL" id="PXOF01000125">
    <property type="protein sequence ID" value="RGP63769.1"/>
    <property type="molecule type" value="Genomic_DNA"/>
</dbReference>
<sequence length="1412" mass="159542">MSLLIEIDKLIKDAGDIDPLAAFDHIWKEMEEEYQELVDDITLFLNNECKENNVRATISGRVKSIDSIKHSISRRKMQGERYETLQDIFAGIHDLAGFRIVPDYPSGISTAEQIITQQFDTVKVSNFSSDLDLGLDWKPIFGAFASTNHRVKVRDVPLPRRYRGIMVEVQVLSLAESLYNKLAHDLIYKDTAGELSTQDQKMIDISHVLSLCYWVCLSSMEDKLEQNPKIPQAVRKAKGVADFPNLVQATPDLKSPSGRIPISTLLRFLEDYQTNGAMSDNDLRDQLKQVAGREAQVINHHSGSGHNINQFAPTTNHFGPSTSYHYASDPKTTDEIRNETSTNQSQRTDDQNDACMRELRGLTVDSRDVAKSIEGRKEPLFPGAFEWVLHTEQHRAFSNCDINQAKPARLLWIRGGPGLGKTMLILGIWRWMMAGLKEDSTNKKSVLSLFFAQTTGPEYNNATAILRGLVWLLARQRPQLISHLRNEYDGCGSSLFTDGNAFFALSRILKAMVEDTMLQRVVLVVDALDECEENLPQLTELFADILGNCSRVQILISSRPLDLAAEYPIRNLDTGVKILDLDSIPMEQAVNSYIDYRITELAKRKERFPPDLQTIIKQSLKDNAGATFLWVALVCKLLEQNKTRNYPRIVDSTPKDLVKVYDKMFTQIVTDDFSNPDEYKSVFSVATVAIGAVSLVELACLLRLPIDELEDIIDDCGPLLLVREKKLYFVHQTAKEFVSERLWAGNISLGHSCMAQKALDVMLSDLSKNICGMKQYDAPPPDEGSEDAKALGRLRYACFHWIDHLFYSKGEAQTLLQLVESVLNKRFLNWIEFLSFLKSYGIGVVALETLISILKTIATKMVPDLEAFVMDAQRFLRLHRPSIELFPRQTYVSALIFSPKNSIIRQTFQHELPNFIVQPPMLVDDWDAAGQDILWKHFNPSSARFPYGEIEKMIFSPCQNLLACICCFEEFEYSEDEVGMEWHVVVARLNGVVEYTCQHSQSVLSVAFQPSGNIVSTTATMVFKWDKQGRLETSYKLPGINCSMKNCEMVIVNDKQILCSAVDGDTLGLWSLQGTEEKLRSYDLGQLCGGQGPYKHLLLSDGRIVIWHRCIDVEYAWQDLENGVVFDPSTGTFDIRILDQSGQSLVSLQGHQAPIIDVSCTREGLISSLAADGIVIAWNPQGKPKHTTNCGKGVVGVCMLSYNAVVTLHYYNTGSFKRANEICLWSLGLDENWTRRYNLKTLAFLSDRADLTTLSYPENSDWPLLGIRFDDRVMIIDTNLFAPAACKVSYCIPAFQAPGVMQVLQDDKVKMVNLRKRNTETLSLACDHITIDPRIHGQVSPDGSRLCFVETGDSRHYLHVFDSFSSQRLHMFSADLAKSSFAEHWNRSRPTIAFWHGEPPEVSYERNWVREE</sequence>
<dbReference type="SUPFAM" id="SSF50998">
    <property type="entry name" value="Quinoprotein alcohol dehydrogenase-like"/>
    <property type="match status" value="1"/>
</dbReference>
<dbReference type="InterPro" id="IPR011047">
    <property type="entry name" value="Quinoprotein_ADH-like_sf"/>
</dbReference>
<dbReference type="PROSITE" id="PS50837">
    <property type="entry name" value="NACHT"/>
    <property type="match status" value="1"/>
</dbReference>
<dbReference type="STRING" id="5514.A0A395RVD7"/>
<proteinExistence type="predicted"/>
<evidence type="ECO:0000256" key="2">
    <source>
        <dbReference type="SAM" id="MobiDB-lite"/>
    </source>
</evidence>
<dbReference type="SMART" id="SM00320">
    <property type="entry name" value="WD40"/>
    <property type="match status" value="2"/>
</dbReference>
<dbReference type="InterPro" id="IPR015943">
    <property type="entry name" value="WD40/YVTN_repeat-like_dom_sf"/>
</dbReference>
<name>A0A395RVD7_FUSSP</name>
<dbReference type="Gene3D" id="3.40.50.300">
    <property type="entry name" value="P-loop containing nucleotide triphosphate hydrolases"/>
    <property type="match status" value="1"/>
</dbReference>
<dbReference type="InterPro" id="IPR001680">
    <property type="entry name" value="WD40_rpt"/>
</dbReference>
<dbReference type="InterPro" id="IPR056884">
    <property type="entry name" value="NPHP3-like_N"/>
</dbReference>
<dbReference type="Pfam" id="PF24883">
    <property type="entry name" value="NPHP3_N"/>
    <property type="match status" value="1"/>
</dbReference>
<dbReference type="Proteomes" id="UP000266152">
    <property type="component" value="Unassembled WGS sequence"/>
</dbReference>
<dbReference type="Gene3D" id="3.30.460.10">
    <property type="entry name" value="Beta Polymerase, domain 2"/>
    <property type="match status" value="1"/>
</dbReference>
<dbReference type="InterPro" id="IPR007111">
    <property type="entry name" value="NACHT_NTPase"/>
</dbReference>
<feature type="domain" description="NACHT" evidence="3">
    <location>
        <begin position="409"/>
        <end position="560"/>
    </location>
</feature>
<gene>
    <name evidence="4" type="ORF">FSPOR_8376</name>
</gene>
<evidence type="ECO:0000313" key="4">
    <source>
        <dbReference type="EMBL" id="RGP63769.1"/>
    </source>
</evidence>